<dbReference type="Proteomes" id="UP000199518">
    <property type="component" value="Unassembled WGS sequence"/>
</dbReference>
<protein>
    <submittedName>
        <fullName evidence="1">Uncharacterized protein</fullName>
    </submittedName>
</protein>
<organism evidence="1 2">
    <name type="scientific">Planctomicrobium piriforme</name>
    <dbReference type="NCBI Taxonomy" id="1576369"/>
    <lineage>
        <taxon>Bacteria</taxon>
        <taxon>Pseudomonadati</taxon>
        <taxon>Planctomycetota</taxon>
        <taxon>Planctomycetia</taxon>
        <taxon>Planctomycetales</taxon>
        <taxon>Planctomycetaceae</taxon>
        <taxon>Planctomicrobium</taxon>
    </lineage>
</organism>
<name>A0A1I3PTN5_9PLAN</name>
<accession>A0A1I3PTN5</accession>
<dbReference type="EMBL" id="FOQD01000017">
    <property type="protein sequence ID" value="SFJ24775.1"/>
    <property type="molecule type" value="Genomic_DNA"/>
</dbReference>
<proteinExistence type="predicted"/>
<evidence type="ECO:0000313" key="1">
    <source>
        <dbReference type="EMBL" id="SFJ24775.1"/>
    </source>
</evidence>
<evidence type="ECO:0000313" key="2">
    <source>
        <dbReference type="Proteomes" id="UP000199518"/>
    </source>
</evidence>
<dbReference type="AlphaFoldDB" id="A0A1I3PTN5"/>
<gene>
    <name evidence="1" type="ORF">SAMN05421753_11733</name>
</gene>
<dbReference type="PROSITE" id="PS51257">
    <property type="entry name" value="PROKAR_LIPOPROTEIN"/>
    <property type="match status" value="1"/>
</dbReference>
<sequence length="114" mass="11724">MPRFSVFLTIVLLASCGCGRTAISSGGTHAAAESTKKTVNTFVEDAKKTPATAPQQLTTLLESIEANANALGGNFVAVADSAKELKAKYDSKAPKPEIEAATAKLKSSADALTP</sequence>
<dbReference type="RefSeq" id="WP_092054334.1">
    <property type="nucleotide sequence ID" value="NZ_FOQD01000017.1"/>
</dbReference>
<reference evidence="2" key="1">
    <citation type="submission" date="2016-10" db="EMBL/GenBank/DDBJ databases">
        <authorList>
            <person name="Varghese N."/>
            <person name="Submissions S."/>
        </authorList>
    </citation>
    <scope>NUCLEOTIDE SEQUENCE [LARGE SCALE GENOMIC DNA]</scope>
    <source>
        <strain evidence="2">DSM 26348</strain>
    </source>
</reference>
<keyword evidence="2" id="KW-1185">Reference proteome</keyword>